<dbReference type="RefSeq" id="WP_273098460.1">
    <property type="nucleotide sequence ID" value="NZ_CAUQCH010000011.1"/>
</dbReference>
<dbReference type="Pfam" id="PF07751">
    <property type="entry name" value="Abi_2"/>
    <property type="match status" value="1"/>
</dbReference>
<proteinExistence type="predicted"/>
<evidence type="ECO:0008006" key="3">
    <source>
        <dbReference type="Google" id="ProtNLM"/>
    </source>
</evidence>
<accession>A0A847J1L5</accession>
<dbReference type="EMBL" id="JAAYVO010000007">
    <property type="protein sequence ID" value="NLH34512.1"/>
    <property type="molecule type" value="Genomic_DNA"/>
</dbReference>
<reference evidence="1 2" key="1">
    <citation type="journal article" date="2020" name="Biotechnol. Biofuels">
        <title>New insights from the biogas microbiome by comprehensive genome-resolved metagenomics of nearly 1600 species originating from multiple anaerobic digesters.</title>
        <authorList>
            <person name="Campanaro S."/>
            <person name="Treu L."/>
            <person name="Rodriguez-R L.M."/>
            <person name="Kovalovszki A."/>
            <person name="Ziels R.M."/>
            <person name="Maus I."/>
            <person name="Zhu X."/>
            <person name="Kougias P.G."/>
            <person name="Basile A."/>
            <person name="Luo G."/>
            <person name="Schluter A."/>
            <person name="Konstantinidis K.T."/>
            <person name="Angelidaki I."/>
        </authorList>
    </citation>
    <scope>NUCLEOTIDE SEQUENCE [LARGE SCALE GENOMIC DNA]</scope>
    <source>
        <strain evidence="1">AS27yjCOA_61</strain>
    </source>
</reference>
<organism evidence="1 2">
    <name type="scientific">Pseudolactococcus chungangensis</name>
    <dbReference type="NCBI Taxonomy" id="451457"/>
    <lineage>
        <taxon>Bacteria</taxon>
        <taxon>Bacillati</taxon>
        <taxon>Bacillota</taxon>
        <taxon>Bacilli</taxon>
        <taxon>Lactobacillales</taxon>
        <taxon>Streptococcaceae</taxon>
        <taxon>Pseudolactococcus</taxon>
    </lineage>
</organism>
<dbReference type="InterPro" id="IPR011664">
    <property type="entry name" value="Abi_system_AbiD/AbiF-like"/>
</dbReference>
<evidence type="ECO:0000313" key="1">
    <source>
        <dbReference type="EMBL" id="NLH34512.1"/>
    </source>
</evidence>
<sequence length="265" mass="31313">MKAFKTLDEQIKYLSDKKGIIFENDRMAKDTLLDNNYYNVISASKIKYVKDIVSKHHIYENHNFSDWKAYYDIDCKVSRELMPIMLDFEKTINSRTAYYIAKLIEHDEIEPKFENELVQLIKRASIKNLPDYNKMETWTYMTRMTFGETKQFIFWLAKNKKKSPLFDSYLSGILKSFMTSKNTKTIQNNLNELNNLRNHLFHFTPLNIYVTSGRGKNGILTTSKRKKAINFIYNLKDGTIKSDIMAIYENADRFVTIKNNQHKVS</sequence>
<gene>
    <name evidence="1" type="ORF">GX453_00505</name>
</gene>
<name>A0A847J1L5_9LACT</name>
<protein>
    <recommendedName>
        <fullName evidence="3">CAAX protease</fullName>
    </recommendedName>
</protein>
<dbReference type="AlphaFoldDB" id="A0A847J1L5"/>
<evidence type="ECO:0000313" key="2">
    <source>
        <dbReference type="Proteomes" id="UP000559962"/>
    </source>
</evidence>
<comment type="caution">
    <text evidence="1">The sequence shown here is derived from an EMBL/GenBank/DDBJ whole genome shotgun (WGS) entry which is preliminary data.</text>
</comment>
<dbReference type="Proteomes" id="UP000559962">
    <property type="component" value="Unassembled WGS sequence"/>
</dbReference>